<gene>
    <name evidence="1" type="ORF">KOM_12_555</name>
</gene>
<reference evidence="1" key="1">
    <citation type="submission" date="2021-06" db="EMBL/GenBank/DDBJ databases">
        <authorList>
            <person name="Rolland C."/>
        </authorList>
    </citation>
    <scope>NUCLEOTIDE SEQUENCE</scope>
    <source>
        <strain evidence="1">347.936635</strain>
    </source>
</reference>
<evidence type="ECO:0000313" key="1">
    <source>
        <dbReference type="EMBL" id="QYA18823.1"/>
    </source>
</evidence>
<proteinExistence type="predicted"/>
<sequence>MHDEIWAVITDPSKVSPFELKRNPNNRIYLGSVDKINIRYDDMLSEYKKPESEDEKNEPVTVNVVFESFKLPHYTLSVIFDTWHCTDLIIYRKPE</sequence>
<dbReference type="EMBL" id="MZ420154">
    <property type="protein sequence ID" value="QYA18823.1"/>
    <property type="molecule type" value="Genomic_DNA"/>
</dbReference>
<organism evidence="1">
    <name type="scientific">Clandestinovirus</name>
    <dbReference type="NCBI Taxonomy" id="2831644"/>
    <lineage>
        <taxon>Viruses</taxon>
    </lineage>
</organism>
<accession>A0A8F8KLC8</accession>
<name>A0A8F8KLC8_9VIRU</name>
<protein>
    <submittedName>
        <fullName evidence="1">Uncharacterized protein</fullName>
    </submittedName>
</protein>